<evidence type="ECO:0000256" key="2">
    <source>
        <dbReference type="PROSITE-ProRule" id="PRU00252"/>
    </source>
</evidence>
<keyword evidence="4" id="KW-1185">Reference proteome</keyword>
<proteinExistence type="predicted"/>
<dbReference type="EMBL" id="CP097463">
    <property type="protein sequence ID" value="WAX58540.1"/>
    <property type="molecule type" value="Genomic_DNA"/>
</dbReference>
<reference evidence="3" key="1">
    <citation type="submission" date="2022-05" db="EMBL/GenBank/DDBJ databases">
        <title>Jatrophihabitans sp. SB3-54 whole genome sequence.</title>
        <authorList>
            <person name="Suh M.K."/>
            <person name="Eom M.K."/>
            <person name="Kim J.S."/>
            <person name="Kim H.S."/>
            <person name="Do H.E."/>
            <person name="Shin Y.K."/>
            <person name="Lee J.-S."/>
        </authorList>
    </citation>
    <scope>NUCLEOTIDE SEQUENCE</scope>
    <source>
        <strain evidence="3">SB3-54</strain>
    </source>
</reference>
<dbReference type="Pfam" id="PF00436">
    <property type="entry name" value="SSB"/>
    <property type="match status" value="1"/>
</dbReference>
<protein>
    <submittedName>
        <fullName evidence="3">Single-stranded DNA-binding protein</fullName>
    </submittedName>
</protein>
<accession>A0ABY7K118</accession>
<name>A0ABY7K118_9ACTN</name>
<dbReference type="SUPFAM" id="SSF50249">
    <property type="entry name" value="Nucleic acid-binding proteins"/>
    <property type="match status" value="1"/>
</dbReference>
<sequence>MSYCVTEGNAVADATLRQTSEGKQVANVVVRVDQRVRTGDGGYSDGPTIDYEITVWGKPAEAFVRTASRGARIFAAGELTVEEYDAGDGTRRIRNRITADHHGVSSRFTPAVNTRRNGGR</sequence>
<dbReference type="PROSITE" id="PS50935">
    <property type="entry name" value="SSB"/>
    <property type="match status" value="1"/>
</dbReference>
<evidence type="ECO:0000313" key="4">
    <source>
        <dbReference type="Proteomes" id="UP001164693"/>
    </source>
</evidence>
<gene>
    <name evidence="3" type="ORF">M6B22_07185</name>
</gene>
<evidence type="ECO:0000256" key="1">
    <source>
        <dbReference type="ARBA" id="ARBA00023125"/>
    </source>
</evidence>
<keyword evidence="1 2" id="KW-0238">DNA-binding</keyword>
<organism evidence="3 4">
    <name type="scientific">Jatrophihabitans cynanchi</name>
    <dbReference type="NCBI Taxonomy" id="2944128"/>
    <lineage>
        <taxon>Bacteria</taxon>
        <taxon>Bacillati</taxon>
        <taxon>Actinomycetota</taxon>
        <taxon>Actinomycetes</taxon>
        <taxon>Jatrophihabitantales</taxon>
        <taxon>Jatrophihabitantaceae</taxon>
        <taxon>Jatrophihabitans</taxon>
    </lineage>
</organism>
<dbReference type="InterPro" id="IPR000424">
    <property type="entry name" value="Primosome_PriB/ssb"/>
</dbReference>
<evidence type="ECO:0000313" key="3">
    <source>
        <dbReference type="EMBL" id="WAX58540.1"/>
    </source>
</evidence>
<dbReference type="Gene3D" id="2.40.50.140">
    <property type="entry name" value="Nucleic acid-binding proteins"/>
    <property type="match status" value="1"/>
</dbReference>
<dbReference type="Proteomes" id="UP001164693">
    <property type="component" value="Chromosome"/>
</dbReference>
<dbReference type="RefSeq" id="WP_269445079.1">
    <property type="nucleotide sequence ID" value="NZ_CP097463.1"/>
</dbReference>
<dbReference type="GO" id="GO:0003677">
    <property type="term" value="F:DNA binding"/>
    <property type="evidence" value="ECO:0007669"/>
    <property type="project" value="UniProtKB-KW"/>
</dbReference>
<dbReference type="InterPro" id="IPR012340">
    <property type="entry name" value="NA-bd_OB-fold"/>
</dbReference>